<dbReference type="AlphaFoldDB" id="A0A1H9Y9R5"/>
<gene>
    <name evidence="2" type="ORF">SAMN04487772_101241</name>
</gene>
<keyword evidence="2" id="KW-0238">DNA-binding</keyword>
<dbReference type="EMBL" id="FOHN01000001">
    <property type="protein sequence ID" value="SES65679.1"/>
    <property type="molecule type" value="Genomic_DNA"/>
</dbReference>
<dbReference type="RefSeq" id="WP_092475225.1">
    <property type="nucleotide sequence ID" value="NZ_FOHN01000001.1"/>
</dbReference>
<organism evidence="2 3">
    <name type="scientific">[Clostridium] polysaccharolyticum</name>
    <dbReference type="NCBI Taxonomy" id="29364"/>
    <lineage>
        <taxon>Bacteria</taxon>
        <taxon>Bacillati</taxon>
        <taxon>Bacillota</taxon>
        <taxon>Clostridia</taxon>
        <taxon>Lachnospirales</taxon>
        <taxon>Lachnospiraceae</taxon>
    </lineage>
</organism>
<dbReference type="InterPro" id="IPR001387">
    <property type="entry name" value="Cro/C1-type_HTH"/>
</dbReference>
<dbReference type="InterPro" id="IPR010982">
    <property type="entry name" value="Lambda_DNA-bd_dom_sf"/>
</dbReference>
<dbReference type="OrthoDB" id="2066717at2"/>
<evidence type="ECO:0000313" key="2">
    <source>
        <dbReference type="EMBL" id="SES65679.1"/>
    </source>
</evidence>
<accession>A0A1H9Y9R5</accession>
<name>A0A1H9Y9R5_9FIRM</name>
<sequence>MSNRNKDMNSKIIELIKGVIDSKGIKYTYVSNCTDINYQRLMRLFNQNAIISGSELICICKNLPVELDELMDIVEGFSDKQKN</sequence>
<proteinExistence type="predicted"/>
<dbReference type="Pfam" id="PF13443">
    <property type="entry name" value="HTH_26"/>
    <property type="match status" value="1"/>
</dbReference>
<dbReference type="GO" id="GO:0003677">
    <property type="term" value="F:DNA binding"/>
    <property type="evidence" value="ECO:0007669"/>
    <property type="project" value="UniProtKB-KW"/>
</dbReference>
<reference evidence="2 3" key="1">
    <citation type="submission" date="2016-10" db="EMBL/GenBank/DDBJ databases">
        <authorList>
            <person name="de Groot N.N."/>
        </authorList>
    </citation>
    <scope>NUCLEOTIDE SEQUENCE [LARGE SCALE GENOMIC DNA]</scope>
    <source>
        <strain evidence="2 3">DSM 1801</strain>
    </source>
</reference>
<evidence type="ECO:0000313" key="3">
    <source>
        <dbReference type="Proteomes" id="UP000199800"/>
    </source>
</evidence>
<dbReference type="Proteomes" id="UP000199800">
    <property type="component" value="Unassembled WGS sequence"/>
</dbReference>
<protein>
    <submittedName>
        <fullName evidence="2">Cro/C1-type HTH DNA-binding domain-containing protein</fullName>
    </submittedName>
</protein>
<keyword evidence="3" id="KW-1185">Reference proteome</keyword>
<feature type="domain" description="HTH cro/C1-type" evidence="1">
    <location>
        <begin position="19"/>
        <end position="74"/>
    </location>
</feature>
<dbReference type="SUPFAM" id="SSF47413">
    <property type="entry name" value="lambda repressor-like DNA-binding domains"/>
    <property type="match status" value="1"/>
</dbReference>
<evidence type="ECO:0000259" key="1">
    <source>
        <dbReference type="Pfam" id="PF13443"/>
    </source>
</evidence>